<keyword evidence="2" id="KW-0732">Signal</keyword>
<dbReference type="SUPFAM" id="SSF53807">
    <property type="entry name" value="Helical backbone' metal receptor"/>
    <property type="match status" value="1"/>
</dbReference>
<dbReference type="Gene3D" id="3.40.50.1980">
    <property type="entry name" value="Nitrogenase molybdenum iron protein domain"/>
    <property type="match status" value="2"/>
</dbReference>
<feature type="chain" id="PRO_5020857251" evidence="2">
    <location>
        <begin position="27"/>
        <end position="332"/>
    </location>
</feature>
<evidence type="ECO:0000313" key="5">
    <source>
        <dbReference type="Proteomes" id="UP000291832"/>
    </source>
</evidence>
<dbReference type="PROSITE" id="PS51257">
    <property type="entry name" value="PROKAR_LIPOPROTEIN"/>
    <property type="match status" value="1"/>
</dbReference>
<evidence type="ECO:0000256" key="2">
    <source>
        <dbReference type="SAM" id="SignalP"/>
    </source>
</evidence>
<comment type="similarity">
    <text evidence="1">Belongs to the bacterial solute-binding protein 8 family.</text>
</comment>
<reference evidence="4 5" key="1">
    <citation type="journal article" date="2015" name="Stand. Genomic Sci.">
        <title>Genomic Encyclopedia of Bacterial and Archaeal Type Strains, Phase III: the genomes of soil and plant-associated and newly described type strains.</title>
        <authorList>
            <person name="Whitman W.B."/>
            <person name="Woyke T."/>
            <person name="Klenk H.P."/>
            <person name="Zhou Y."/>
            <person name="Lilburn T.G."/>
            <person name="Beck B.J."/>
            <person name="De Vos P."/>
            <person name="Vandamme P."/>
            <person name="Eisen J.A."/>
            <person name="Garrity G."/>
            <person name="Hugenholtz P."/>
            <person name="Kyrpides N.C."/>
        </authorList>
    </citation>
    <scope>NUCLEOTIDE SEQUENCE [LARGE SCALE GENOMIC DNA]</scope>
    <source>
        <strain evidence="4 5">RF6</strain>
    </source>
</reference>
<evidence type="ECO:0000259" key="3">
    <source>
        <dbReference type="PROSITE" id="PS50983"/>
    </source>
</evidence>
<organism evidence="4 5">
    <name type="scientific">Leucobacter luti</name>
    <dbReference type="NCBI Taxonomy" id="340320"/>
    <lineage>
        <taxon>Bacteria</taxon>
        <taxon>Bacillati</taxon>
        <taxon>Actinomycetota</taxon>
        <taxon>Actinomycetes</taxon>
        <taxon>Micrococcales</taxon>
        <taxon>Microbacteriaceae</taxon>
        <taxon>Leucobacter</taxon>
    </lineage>
</organism>
<sequence>MSSRRLVAPVLLAAVATLLLASCGQAAPPAPTAEPGAPSAAAADFPRTITVPAAPGGTESRLDLAAAPQTIAALDYESAEVIAELGLAERLVLVPEAVTNPALGGHIAELSEVPHTIPVAMALDAETVLALAPDLVVMSPRHGAEDTIGSVLDQAGTPTLQLPDSWTDVAHVTSNIDLIGQATGGDAAAVALTEALTSGLTPAADPSGARVLVLSNQAGRPFITAGAAFPLRVLDLAGGVSVSEELGITTTGPISAEQIVAADPDAILLIDMNGSGERLFTDLLDNPAVAALPGAQRTLLVAGRDVQALGLTVTIVGLHTITEWLAAETAAE</sequence>
<gene>
    <name evidence="4" type="ORF">EV139_2291</name>
</gene>
<dbReference type="Proteomes" id="UP000291832">
    <property type="component" value="Unassembled WGS sequence"/>
</dbReference>
<dbReference type="InterPro" id="IPR002491">
    <property type="entry name" value="ABC_transptr_periplasmic_BD"/>
</dbReference>
<dbReference type="InterPro" id="IPR050902">
    <property type="entry name" value="ABC_Transporter_SBP"/>
</dbReference>
<dbReference type="PANTHER" id="PTHR30535">
    <property type="entry name" value="VITAMIN B12-BINDING PROTEIN"/>
    <property type="match status" value="1"/>
</dbReference>
<dbReference type="AlphaFoldDB" id="A0A4Q7TVA8"/>
<evidence type="ECO:0000256" key="1">
    <source>
        <dbReference type="ARBA" id="ARBA00008814"/>
    </source>
</evidence>
<proteinExistence type="inferred from homology"/>
<dbReference type="OrthoDB" id="9797850at2"/>
<feature type="signal peptide" evidence="2">
    <location>
        <begin position="1"/>
        <end position="26"/>
    </location>
</feature>
<dbReference type="EMBL" id="SHKI01000005">
    <property type="protein sequence ID" value="RZT64866.1"/>
    <property type="molecule type" value="Genomic_DNA"/>
</dbReference>
<dbReference type="Pfam" id="PF01497">
    <property type="entry name" value="Peripla_BP_2"/>
    <property type="match status" value="1"/>
</dbReference>
<name>A0A4Q7TVA8_9MICO</name>
<feature type="domain" description="Fe/B12 periplasmic-binding" evidence="3">
    <location>
        <begin position="70"/>
        <end position="332"/>
    </location>
</feature>
<evidence type="ECO:0000313" key="4">
    <source>
        <dbReference type="EMBL" id="RZT64866.1"/>
    </source>
</evidence>
<accession>A0A4Q7TVA8</accession>
<keyword evidence="5" id="KW-1185">Reference proteome</keyword>
<dbReference type="PANTHER" id="PTHR30535:SF4">
    <property type="entry name" value="HEMIN-BINDING PERIPLASMIC PROTEIN HMUT"/>
    <property type="match status" value="1"/>
</dbReference>
<comment type="caution">
    <text evidence="4">The sequence shown here is derived from an EMBL/GenBank/DDBJ whole genome shotgun (WGS) entry which is preliminary data.</text>
</comment>
<dbReference type="PROSITE" id="PS50983">
    <property type="entry name" value="FE_B12_PBP"/>
    <property type="match status" value="1"/>
</dbReference>
<dbReference type="RefSeq" id="WP_157993035.1">
    <property type="nucleotide sequence ID" value="NZ_QYAG01000001.1"/>
</dbReference>
<protein>
    <submittedName>
        <fullName evidence="4">ABC-type Fe3+-hydroxamate transport system substrate-binding protein</fullName>
    </submittedName>
</protein>